<dbReference type="Pfam" id="PF02545">
    <property type="entry name" value="Maf"/>
    <property type="match status" value="1"/>
</dbReference>
<comment type="caution">
    <text evidence="4">The sequence shown here is derived from an EMBL/GenBank/DDBJ whole genome shotgun (WGS) entry which is preliminary data.</text>
</comment>
<evidence type="ECO:0000256" key="3">
    <source>
        <dbReference type="HAMAP-Rule" id="MF_00528"/>
    </source>
</evidence>
<dbReference type="STRING" id="1798515.A3B35_01945"/>
<dbReference type="CDD" id="cd00555">
    <property type="entry name" value="Maf"/>
    <property type="match status" value="1"/>
</dbReference>
<dbReference type="EMBL" id="MFMC01000019">
    <property type="protein sequence ID" value="OGG77373.1"/>
    <property type="molecule type" value="Genomic_DNA"/>
</dbReference>
<dbReference type="NCBIfam" id="TIGR00172">
    <property type="entry name" value="maf"/>
    <property type="match status" value="1"/>
</dbReference>
<dbReference type="EC" id="3.6.1.9" evidence="3"/>
<dbReference type="GO" id="GO:0005737">
    <property type="term" value="C:cytoplasm"/>
    <property type="evidence" value="ECO:0007669"/>
    <property type="project" value="UniProtKB-SubCell"/>
</dbReference>
<dbReference type="GO" id="GO:0047429">
    <property type="term" value="F:nucleoside triphosphate diphosphatase activity"/>
    <property type="evidence" value="ECO:0007669"/>
    <property type="project" value="UniProtKB-EC"/>
</dbReference>
<proteinExistence type="inferred from homology"/>
<dbReference type="PIRSF" id="PIRSF006305">
    <property type="entry name" value="Maf"/>
    <property type="match status" value="1"/>
</dbReference>
<name>A0A1F6EUV9_9BACT</name>
<dbReference type="SUPFAM" id="SSF52972">
    <property type="entry name" value="ITPase-like"/>
    <property type="match status" value="1"/>
</dbReference>
<sequence length="205" mass="22701">MIRRNRPNRKRPVSNGVRKIILASVSPWRKKILSRAGIKFSTEESGYEENMSLDLPPRSLARHLALGKAKAAAARHKNALIIGADTFIVFRGALLGKPHTPPRAIAMLKRLSGHTHTILTGYAIVDSKIGRHVTRTIGTRVTFRKLPLSEIREYVRSGEPLKAAGAYVIQGQGSKLINKTEGDVNNSAGLPLEALMKDLRRFKRL</sequence>
<dbReference type="InterPro" id="IPR029001">
    <property type="entry name" value="ITPase-like_fam"/>
</dbReference>
<evidence type="ECO:0000313" key="4">
    <source>
        <dbReference type="EMBL" id="OGG77373.1"/>
    </source>
</evidence>
<dbReference type="PANTHER" id="PTHR43213">
    <property type="entry name" value="BIFUNCTIONAL DTTP/UTP PYROPHOSPHATASE/METHYLTRANSFERASE PROTEIN-RELATED"/>
    <property type="match status" value="1"/>
</dbReference>
<gene>
    <name evidence="4" type="ORF">A3B35_01945</name>
</gene>
<dbReference type="HAMAP" id="MF_00528">
    <property type="entry name" value="Maf"/>
    <property type="match status" value="1"/>
</dbReference>
<comment type="cofactor">
    <cofactor evidence="1 3">
        <name>a divalent metal cation</name>
        <dbReference type="ChEBI" id="CHEBI:60240"/>
    </cofactor>
</comment>
<dbReference type="GO" id="GO:0009117">
    <property type="term" value="P:nucleotide metabolic process"/>
    <property type="evidence" value="ECO:0007669"/>
    <property type="project" value="UniProtKB-KW"/>
</dbReference>
<dbReference type="Proteomes" id="UP000177215">
    <property type="component" value="Unassembled WGS sequence"/>
</dbReference>
<comment type="function">
    <text evidence="3">Nucleoside triphosphate pyrophosphatase. May have a dual role in cell division arrest and in preventing the incorporation of modified nucleotides into cellular nucleic acids.</text>
</comment>
<keyword evidence="3" id="KW-0963">Cytoplasm</keyword>
<dbReference type="AlphaFoldDB" id="A0A1F6EUV9"/>
<comment type="catalytic activity">
    <reaction evidence="3">
        <text>a 2'-deoxyribonucleoside 5'-triphosphate + H2O = a 2'-deoxyribonucleoside 5'-phosphate + diphosphate + H(+)</text>
        <dbReference type="Rhea" id="RHEA:44644"/>
        <dbReference type="ChEBI" id="CHEBI:15377"/>
        <dbReference type="ChEBI" id="CHEBI:15378"/>
        <dbReference type="ChEBI" id="CHEBI:33019"/>
        <dbReference type="ChEBI" id="CHEBI:61560"/>
        <dbReference type="ChEBI" id="CHEBI:65317"/>
        <dbReference type="EC" id="3.6.1.9"/>
    </reaction>
</comment>
<evidence type="ECO:0000313" key="5">
    <source>
        <dbReference type="Proteomes" id="UP000177215"/>
    </source>
</evidence>
<comment type="catalytic activity">
    <reaction evidence="3">
        <text>a ribonucleoside 5'-triphosphate + H2O = a ribonucleoside 5'-phosphate + diphosphate + H(+)</text>
        <dbReference type="Rhea" id="RHEA:23996"/>
        <dbReference type="ChEBI" id="CHEBI:15377"/>
        <dbReference type="ChEBI" id="CHEBI:15378"/>
        <dbReference type="ChEBI" id="CHEBI:33019"/>
        <dbReference type="ChEBI" id="CHEBI:58043"/>
        <dbReference type="ChEBI" id="CHEBI:61557"/>
        <dbReference type="EC" id="3.6.1.9"/>
    </reaction>
</comment>
<dbReference type="Gene3D" id="3.90.950.10">
    <property type="match status" value="1"/>
</dbReference>
<keyword evidence="3" id="KW-0546">Nucleotide metabolism</keyword>
<comment type="subcellular location">
    <subcellularLocation>
        <location evidence="3">Cytoplasm</location>
    </subcellularLocation>
</comment>
<organism evidence="4 5">
    <name type="scientific">Candidatus Kaiserbacteria bacterium RIFCSPLOWO2_01_FULL_54_24</name>
    <dbReference type="NCBI Taxonomy" id="1798515"/>
    <lineage>
        <taxon>Bacteria</taxon>
        <taxon>Candidatus Kaiseribacteriota</taxon>
    </lineage>
</organism>
<comment type="similarity">
    <text evidence="3">Belongs to the Maf family.</text>
</comment>
<dbReference type="PANTHER" id="PTHR43213:SF5">
    <property type="entry name" value="BIFUNCTIONAL DTTP_UTP PYROPHOSPHATASE_METHYLTRANSFERASE PROTEIN-RELATED"/>
    <property type="match status" value="1"/>
</dbReference>
<evidence type="ECO:0000256" key="2">
    <source>
        <dbReference type="ARBA" id="ARBA00022801"/>
    </source>
</evidence>
<keyword evidence="2 3" id="KW-0378">Hydrolase</keyword>
<comment type="caution">
    <text evidence="3">Lacks conserved residue(s) required for the propagation of feature annotation.</text>
</comment>
<protein>
    <recommendedName>
        <fullName evidence="3">Nucleoside triphosphate pyrophosphatase</fullName>
        <ecNumber evidence="3">3.6.1.9</ecNumber>
    </recommendedName>
    <alternativeName>
        <fullName evidence="3">Nucleotide pyrophosphatase</fullName>
        <shortName evidence="3">Nucleotide PPase</shortName>
    </alternativeName>
</protein>
<evidence type="ECO:0000256" key="1">
    <source>
        <dbReference type="ARBA" id="ARBA00001968"/>
    </source>
</evidence>
<reference evidence="4 5" key="1">
    <citation type="journal article" date="2016" name="Nat. Commun.">
        <title>Thousands of microbial genomes shed light on interconnected biogeochemical processes in an aquifer system.</title>
        <authorList>
            <person name="Anantharaman K."/>
            <person name="Brown C.T."/>
            <person name="Hug L.A."/>
            <person name="Sharon I."/>
            <person name="Castelle C.J."/>
            <person name="Probst A.J."/>
            <person name="Thomas B.C."/>
            <person name="Singh A."/>
            <person name="Wilkins M.J."/>
            <person name="Karaoz U."/>
            <person name="Brodie E.L."/>
            <person name="Williams K.H."/>
            <person name="Hubbard S.S."/>
            <person name="Banfield J.F."/>
        </authorList>
    </citation>
    <scope>NUCLEOTIDE SEQUENCE [LARGE SCALE GENOMIC DNA]</scope>
</reference>
<dbReference type="InterPro" id="IPR003697">
    <property type="entry name" value="Maf-like"/>
</dbReference>
<feature type="active site" description="Proton acceptor" evidence="3">
    <location>
        <position position="85"/>
    </location>
</feature>
<accession>A0A1F6EUV9</accession>